<evidence type="ECO:0000313" key="5">
    <source>
        <dbReference type="EMBL" id="AAS76788.1"/>
    </source>
</evidence>
<evidence type="ECO:0000256" key="2">
    <source>
        <dbReference type="ARBA" id="ARBA00022670"/>
    </source>
</evidence>
<proteinExistence type="evidence at transcript level"/>
<evidence type="ECO:0000256" key="1">
    <source>
        <dbReference type="ARBA" id="ARBA00008140"/>
    </source>
</evidence>
<dbReference type="GO" id="GO:0101005">
    <property type="term" value="F:deubiquitinase activity"/>
    <property type="evidence" value="ECO:0007669"/>
    <property type="project" value="TreeGrafter"/>
</dbReference>
<dbReference type="AlphaFoldDB" id="Q6QC98"/>
<sequence>LKSQISPRIRLSRCFYGLWVRNSRDSFRFPKNLTTMRSLLSCSSSSLEGSGQWAEAATSNRTHYLTLMVQRISPRSTNYLQLGSALESFHSWHLKYIGMGVMDLEPHEYPISGSVRREKPKSCPGFIFKAFCVVGHHTHVPFRLFVCSSNSLAGRYHGDTYHLIGKNCNHFTDDVRTHLTGKQFQMGEPPCKIRSFCNVFYRKYSDHSSQTFSTSS</sequence>
<dbReference type="PANTHER" id="PTHR12378:SF80">
    <property type="entry name" value="IP06716P-RELATED"/>
    <property type="match status" value="1"/>
</dbReference>
<dbReference type="Gene3D" id="3.90.1720.30">
    <property type="entry name" value="PPPDE domains"/>
    <property type="match status" value="1"/>
</dbReference>
<name>Q6QC98_ELAOL</name>
<keyword evidence="2" id="KW-0645">Protease</keyword>
<feature type="non-terminal residue" evidence="5">
    <location>
        <position position="1"/>
    </location>
</feature>
<dbReference type="InterPro" id="IPR042266">
    <property type="entry name" value="PPPDE_sf"/>
</dbReference>
<keyword evidence="3" id="KW-0378">Hydrolase</keyword>
<evidence type="ECO:0000256" key="3">
    <source>
        <dbReference type="ARBA" id="ARBA00022801"/>
    </source>
</evidence>
<dbReference type="GO" id="GO:0006508">
    <property type="term" value="P:proteolysis"/>
    <property type="evidence" value="ECO:0007669"/>
    <property type="project" value="UniProtKB-KW"/>
</dbReference>
<comment type="similarity">
    <text evidence="1">Belongs to the DeSI family.</text>
</comment>
<evidence type="ECO:0000259" key="4">
    <source>
        <dbReference type="PROSITE" id="PS51858"/>
    </source>
</evidence>
<feature type="domain" description="PPPDE" evidence="4">
    <location>
        <begin position="63"/>
        <end position="216"/>
    </location>
</feature>
<dbReference type="GO" id="GO:0016579">
    <property type="term" value="P:protein deubiquitination"/>
    <property type="evidence" value="ECO:0007669"/>
    <property type="project" value="TreeGrafter"/>
</dbReference>
<dbReference type="Pfam" id="PF05903">
    <property type="entry name" value="Peptidase_C97"/>
    <property type="match status" value="1"/>
</dbReference>
<dbReference type="InterPro" id="IPR008580">
    <property type="entry name" value="PPPDE_dom"/>
</dbReference>
<organism evidence="5">
    <name type="scientific">Elaeis oleifera</name>
    <name type="common">American oil palm</name>
    <name type="synonym">Corozo oleifera</name>
    <dbReference type="NCBI Taxonomy" id="80265"/>
    <lineage>
        <taxon>Eukaryota</taxon>
        <taxon>Viridiplantae</taxon>
        <taxon>Streptophyta</taxon>
        <taxon>Embryophyta</taxon>
        <taxon>Tracheophyta</taxon>
        <taxon>Spermatophyta</taxon>
        <taxon>Magnoliopsida</taxon>
        <taxon>Liliopsida</taxon>
        <taxon>Arecaceae</taxon>
        <taxon>Arecoideae</taxon>
        <taxon>Cocoseae</taxon>
        <taxon>Elaeidinae</taxon>
        <taxon>Elaeis</taxon>
    </lineage>
</organism>
<accession>Q6QC98</accession>
<dbReference type="PANTHER" id="PTHR12378">
    <property type="entry name" value="DESUMOYLATING ISOPEPTIDASE"/>
    <property type="match status" value="1"/>
</dbReference>
<protein>
    <recommendedName>
        <fullName evidence="4">PPPDE domain-containing protein</fullName>
    </recommendedName>
</protein>
<reference evidence="5" key="1">
    <citation type="submission" date="2004-02" db="EMBL/GenBank/DDBJ databases">
        <authorList>
            <person name="Bhore S.J."/>
            <person name="Shah F.H."/>
        </authorList>
    </citation>
    <scope>NUCLEOTIDE SEQUENCE</scope>
</reference>
<dbReference type="PROSITE" id="PS51858">
    <property type="entry name" value="PPPDE"/>
    <property type="match status" value="1"/>
</dbReference>
<feature type="non-terminal residue" evidence="5">
    <location>
        <position position="216"/>
    </location>
</feature>
<dbReference type="EMBL" id="AY548528">
    <property type="protein sequence ID" value="AAS76788.1"/>
    <property type="molecule type" value="mRNA"/>
</dbReference>